<reference evidence="8 9" key="1">
    <citation type="journal article" date="2008" name="Nature">
        <title>The genome of the model beetle and pest Tribolium castaneum.</title>
        <authorList>
            <consortium name="Tribolium Genome Sequencing Consortium"/>
            <person name="Richards S."/>
            <person name="Gibbs R.A."/>
            <person name="Weinstock G.M."/>
            <person name="Brown S.J."/>
            <person name="Denell R."/>
            <person name="Beeman R.W."/>
            <person name="Gibbs R."/>
            <person name="Beeman R.W."/>
            <person name="Brown S.J."/>
            <person name="Bucher G."/>
            <person name="Friedrich M."/>
            <person name="Grimmelikhuijzen C.J."/>
            <person name="Klingler M."/>
            <person name="Lorenzen M."/>
            <person name="Richards S."/>
            <person name="Roth S."/>
            <person name="Schroder R."/>
            <person name="Tautz D."/>
            <person name="Zdobnov E.M."/>
            <person name="Muzny D."/>
            <person name="Gibbs R.A."/>
            <person name="Weinstock G.M."/>
            <person name="Attaway T."/>
            <person name="Bell S."/>
            <person name="Buhay C.J."/>
            <person name="Chandrabose M.N."/>
            <person name="Chavez D."/>
            <person name="Clerk-Blankenburg K.P."/>
            <person name="Cree A."/>
            <person name="Dao M."/>
            <person name="Davis C."/>
            <person name="Chacko J."/>
            <person name="Dinh H."/>
            <person name="Dugan-Rocha S."/>
            <person name="Fowler G."/>
            <person name="Garner T.T."/>
            <person name="Garnes J."/>
            <person name="Gnirke A."/>
            <person name="Hawes A."/>
            <person name="Hernandez J."/>
            <person name="Hines S."/>
            <person name="Holder M."/>
            <person name="Hume J."/>
            <person name="Jhangiani S.N."/>
            <person name="Joshi V."/>
            <person name="Khan Z.M."/>
            <person name="Jackson L."/>
            <person name="Kovar C."/>
            <person name="Kowis A."/>
            <person name="Lee S."/>
            <person name="Lewis L.R."/>
            <person name="Margolis J."/>
            <person name="Morgan M."/>
            <person name="Nazareth L.V."/>
            <person name="Nguyen N."/>
            <person name="Okwuonu G."/>
            <person name="Parker D."/>
            <person name="Richards S."/>
            <person name="Ruiz S.J."/>
            <person name="Santibanez J."/>
            <person name="Savard J."/>
            <person name="Scherer S.E."/>
            <person name="Schneider B."/>
            <person name="Sodergren E."/>
            <person name="Tautz D."/>
            <person name="Vattahil S."/>
            <person name="Villasana D."/>
            <person name="White C.S."/>
            <person name="Wright R."/>
            <person name="Park Y."/>
            <person name="Beeman R.W."/>
            <person name="Lord J."/>
            <person name="Oppert B."/>
            <person name="Lorenzen M."/>
            <person name="Brown S."/>
            <person name="Wang L."/>
            <person name="Savard J."/>
            <person name="Tautz D."/>
            <person name="Richards S."/>
            <person name="Weinstock G."/>
            <person name="Gibbs R.A."/>
            <person name="Liu Y."/>
            <person name="Worley K."/>
            <person name="Weinstock G."/>
            <person name="Elsik C.G."/>
            <person name="Reese J.T."/>
            <person name="Elhaik E."/>
            <person name="Landan G."/>
            <person name="Graur D."/>
            <person name="Arensburger P."/>
            <person name="Atkinson P."/>
            <person name="Beeman R.W."/>
            <person name="Beidler J."/>
            <person name="Brown S.J."/>
            <person name="Demuth J.P."/>
            <person name="Drury D.W."/>
            <person name="Du Y.Z."/>
            <person name="Fujiwara H."/>
            <person name="Lorenzen M."/>
            <person name="Maselli V."/>
            <person name="Osanai M."/>
            <person name="Park Y."/>
            <person name="Robertson H.M."/>
            <person name="Tu Z."/>
            <person name="Wang J.J."/>
            <person name="Wang S."/>
            <person name="Richards S."/>
            <person name="Song H."/>
            <person name="Zhang L."/>
            <person name="Sodergren E."/>
            <person name="Werner D."/>
            <person name="Stanke M."/>
            <person name="Morgenstern B."/>
            <person name="Solovyev V."/>
            <person name="Kosarev P."/>
            <person name="Brown G."/>
            <person name="Chen H.C."/>
            <person name="Ermolaeva O."/>
            <person name="Hlavina W."/>
            <person name="Kapustin Y."/>
            <person name="Kiryutin B."/>
            <person name="Kitts P."/>
            <person name="Maglott D."/>
            <person name="Pruitt K."/>
            <person name="Sapojnikov V."/>
            <person name="Souvorov A."/>
            <person name="Mackey A.J."/>
            <person name="Waterhouse R.M."/>
            <person name="Wyder S."/>
            <person name="Zdobnov E.M."/>
            <person name="Zdobnov E.M."/>
            <person name="Wyder S."/>
            <person name="Kriventseva E.V."/>
            <person name="Kadowaki T."/>
            <person name="Bork P."/>
            <person name="Aranda M."/>
            <person name="Bao R."/>
            <person name="Beermann A."/>
            <person name="Berns N."/>
            <person name="Bolognesi R."/>
            <person name="Bonneton F."/>
            <person name="Bopp D."/>
            <person name="Brown S.J."/>
            <person name="Bucher G."/>
            <person name="Butts T."/>
            <person name="Chaumot A."/>
            <person name="Denell R.E."/>
            <person name="Ferrier D.E."/>
            <person name="Friedrich M."/>
            <person name="Gordon C.M."/>
            <person name="Jindra M."/>
            <person name="Klingler M."/>
            <person name="Lan Q."/>
            <person name="Lattorff H.M."/>
            <person name="Laudet V."/>
            <person name="von Levetsow C."/>
            <person name="Liu Z."/>
            <person name="Lutz R."/>
            <person name="Lynch J.A."/>
            <person name="da Fonseca R.N."/>
            <person name="Posnien N."/>
            <person name="Reuter R."/>
            <person name="Roth S."/>
            <person name="Savard J."/>
            <person name="Schinko J.B."/>
            <person name="Schmitt C."/>
            <person name="Schoppmeier M."/>
            <person name="Schroder R."/>
            <person name="Shippy T.D."/>
            <person name="Simonnet F."/>
            <person name="Marques-Souza H."/>
            <person name="Tautz D."/>
            <person name="Tomoyasu Y."/>
            <person name="Trauner J."/>
            <person name="Van der Zee M."/>
            <person name="Vervoort M."/>
            <person name="Wittkopp N."/>
            <person name="Wimmer E.A."/>
            <person name="Yang X."/>
            <person name="Jones A.K."/>
            <person name="Sattelle D.B."/>
            <person name="Ebert P.R."/>
            <person name="Nelson D."/>
            <person name="Scott J.G."/>
            <person name="Beeman R.W."/>
            <person name="Muthukrishnan S."/>
            <person name="Kramer K.J."/>
            <person name="Arakane Y."/>
            <person name="Beeman R.W."/>
            <person name="Zhu Q."/>
            <person name="Hogenkamp D."/>
            <person name="Dixit R."/>
            <person name="Oppert B."/>
            <person name="Jiang H."/>
            <person name="Zou Z."/>
            <person name="Marshall J."/>
            <person name="Elpidina E."/>
            <person name="Vinokurov K."/>
            <person name="Oppert C."/>
            <person name="Zou Z."/>
            <person name="Evans J."/>
            <person name="Lu Z."/>
            <person name="Zhao P."/>
            <person name="Sumathipala N."/>
            <person name="Altincicek B."/>
            <person name="Vilcinskas A."/>
            <person name="Williams M."/>
            <person name="Hultmark D."/>
            <person name="Hetru C."/>
            <person name="Jiang H."/>
            <person name="Grimmelikhuijzen C.J."/>
            <person name="Hauser F."/>
            <person name="Cazzamali G."/>
            <person name="Williamson M."/>
            <person name="Park Y."/>
            <person name="Li B."/>
            <person name="Tanaka Y."/>
            <person name="Predel R."/>
            <person name="Neupert S."/>
            <person name="Schachtner J."/>
            <person name="Verleyen P."/>
            <person name="Raible F."/>
            <person name="Bork P."/>
            <person name="Friedrich M."/>
            <person name="Walden K.K."/>
            <person name="Robertson H.M."/>
            <person name="Angeli S."/>
            <person name="Foret S."/>
            <person name="Bucher G."/>
            <person name="Schuetz S."/>
            <person name="Maleszka R."/>
            <person name="Wimmer E.A."/>
            <person name="Beeman R.W."/>
            <person name="Lorenzen M."/>
            <person name="Tomoyasu Y."/>
            <person name="Miller S.C."/>
            <person name="Grossmann D."/>
            <person name="Bucher G."/>
        </authorList>
    </citation>
    <scope>NUCLEOTIDE SEQUENCE [LARGE SCALE GENOMIC DNA]</scope>
    <source>
        <strain evidence="8 9">Georgia GA2</strain>
    </source>
</reference>
<accession>D1ZZU5</accession>
<feature type="domain" description="Transforming acidic coiled-coil-containing protein C-terminal" evidence="7">
    <location>
        <begin position="36"/>
        <end position="164"/>
    </location>
</feature>
<dbReference type="Proteomes" id="UP000007266">
    <property type="component" value="Linkage group 4"/>
</dbReference>
<evidence type="ECO:0000256" key="4">
    <source>
        <dbReference type="ARBA" id="ARBA00023054"/>
    </source>
</evidence>
<dbReference type="InterPro" id="IPR007707">
    <property type="entry name" value="TACC_C"/>
</dbReference>
<evidence type="ECO:0000256" key="1">
    <source>
        <dbReference type="ARBA" id="ARBA00004245"/>
    </source>
</evidence>
<comment type="similarity">
    <text evidence="2">Belongs to the TACC family.</text>
</comment>
<feature type="coiled-coil region" evidence="6">
    <location>
        <begin position="33"/>
        <end position="70"/>
    </location>
</feature>
<organism evidence="8 9">
    <name type="scientific">Tribolium castaneum</name>
    <name type="common">Red flour beetle</name>
    <dbReference type="NCBI Taxonomy" id="7070"/>
    <lineage>
        <taxon>Eukaryota</taxon>
        <taxon>Metazoa</taxon>
        <taxon>Ecdysozoa</taxon>
        <taxon>Arthropoda</taxon>
        <taxon>Hexapoda</taxon>
        <taxon>Insecta</taxon>
        <taxon>Pterygota</taxon>
        <taxon>Neoptera</taxon>
        <taxon>Endopterygota</taxon>
        <taxon>Coleoptera</taxon>
        <taxon>Polyphaga</taxon>
        <taxon>Cucujiformia</taxon>
        <taxon>Tenebrionidae</taxon>
        <taxon>Tenebrionidae incertae sedis</taxon>
        <taxon>Tribolium</taxon>
    </lineage>
</organism>
<evidence type="ECO:0000313" key="9">
    <source>
        <dbReference type="Proteomes" id="UP000007266"/>
    </source>
</evidence>
<evidence type="ECO:0000256" key="6">
    <source>
        <dbReference type="SAM" id="Coils"/>
    </source>
</evidence>
<evidence type="ECO:0000259" key="7">
    <source>
        <dbReference type="Pfam" id="PF05010"/>
    </source>
</evidence>
<keyword evidence="9" id="KW-1185">Reference proteome</keyword>
<evidence type="ECO:0000313" key="8">
    <source>
        <dbReference type="EMBL" id="EFA01798.2"/>
    </source>
</evidence>
<keyword evidence="5" id="KW-0206">Cytoskeleton</keyword>
<dbReference type="OrthoDB" id="10255048at2759"/>
<comment type="subcellular location">
    <subcellularLocation>
        <location evidence="1">Cytoplasm</location>
        <location evidence="1">Cytoskeleton</location>
    </subcellularLocation>
</comment>
<sequence>MCQIPLLLVSQMLSQLYRNLFKSSPNHSEKFGADQIDLKISEMEQKISRLEEQNEELRKQLEYNRNKEAALQKVLCNYDNLLKKIITERNCKPQDDSTFHLANLEAAFYDLLRKYEKAKVVVHDFQQNETALKKQVIEYEDILENLRAKFVAYKSLSGKKIEKTGQLSLKKTKSCDNSKTKKRLMTTI</sequence>
<dbReference type="AlphaFoldDB" id="D1ZZU5"/>
<dbReference type="HOGENOM" id="CLU_1519797_0_0_1"/>
<dbReference type="KEGG" id="tca:103312671"/>
<name>D1ZZU5_TRICA</name>
<proteinExistence type="inferred from homology"/>
<keyword evidence="3" id="KW-0963">Cytoplasm</keyword>
<keyword evidence="4 6" id="KW-0175">Coiled coil</keyword>
<protein>
    <recommendedName>
        <fullName evidence="7">Transforming acidic coiled-coil-containing protein C-terminal domain-containing protein</fullName>
    </recommendedName>
</protein>
<reference evidence="8 9" key="2">
    <citation type="journal article" date="2010" name="Nucleic Acids Res.">
        <title>BeetleBase in 2010: revisions to provide comprehensive genomic information for Tribolium castaneum.</title>
        <authorList>
            <person name="Kim H.S."/>
            <person name="Murphy T."/>
            <person name="Xia J."/>
            <person name="Caragea D."/>
            <person name="Park Y."/>
            <person name="Beeman R.W."/>
            <person name="Lorenzen M.D."/>
            <person name="Butcher S."/>
            <person name="Manak J.R."/>
            <person name="Brown S.J."/>
        </authorList>
    </citation>
    <scope>GENOME REANNOTATION</scope>
    <source>
        <strain evidence="8 9">Georgia GA2</strain>
    </source>
</reference>
<dbReference type="STRING" id="7070.D1ZZU5"/>
<dbReference type="Pfam" id="PF05010">
    <property type="entry name" value="TACC_C"/>
    <property type="match status" value="1"/>
</dbReference>
<evidence type="ECO:0000256" key="3">
    <source>
        <dbReference type="ARBA" id="ARBA00022490"/>
    </source>
</evidence>
<evidence type="ECO:0000256" key="5">
    <source>
        <dbReference type="ARBA" id="ARBA00023212"/>
    </source>
</evidence>
<dbReference type="EMBL" id="KQ971338">
    <property type="protein sequence ID" value="EFA01798.2"/>
    <property type="molecule type" value="Genomic_DNA"/>
</dbReference>
<dbReference type="InParanoid" id="D1ZZU5"/>
<evidence type="ECO:0000256" key="2">
    <source>
        <dbReference type="ARBA" id="ARBA00009423"/>
    </source>
</evidence>
<gene>
    <name evidence="8" type="primary">AUGUSTUS-3.0.2_07399</name>
    <name evidence="8" type="ORF">TcasGA2_TC007399</name>
</gene>
<dbReference type="GO" id="GO:0005856">
    <property type="term" value="C:cytoskeleton"/>
    <property type="evidence" value="ECO:0007669"/>
    <property type="project" value="UniProtKB-SubCell"/>
</dbReference>